<dbReference type="PANTHER" id="PTHR21174">
    <property type="match status" value="1"/>
</dbReference>
<dbReference type="SUPFAM" id="SSF109604">
    <property type="entry name" value="HD-domain/PDEase-like"/>
    <property type="match status" value="1"/>
</dbReference>
<dbReference type="PIRSF" id="PIRSF035170">
    <property type="entry name" value="HD_phosphohydro"/>
    <property type="match status" value="1"/>
</dbReference>
<proteinExistence type="predicted"/>
<dbReference type="InterPro" id="IPR009218">
    <property type="entry name" value="HD_phosphohydro"/>
</dbReference>
<dbReference type="PANTHER" id="PTHR21174:SF0">
    <property type="entry name" value="HD PHOSPHOHYDROLASE FAMILY PROTEIN-RELATED"/>
    <property type="match status" value="1"/>
</dbReference>
<dbReference type="Proteomes" id="UP001302321">
    <property type="component" value="Unassembled WGS sequence"/>
</dbReference>
<evidence type="ECO:0000313" key="1">
    <source>
        <dbReference type="EMBL" id="KAK4172099.1"/>
    </source>
</evidence>
<sequence length="201" mass="22661">MTLITDAIRDELTKLYNDLSRYYHSLRHVEALLALLAGHHDKFHDPEAIEIAIWFHDAIYNAQAKGNQNEMESAKLAVSRLSGKVDAVRLDGIRIMIEATATHIVPNLPTTEEATDAAMFLDMDLSILGANESDFDGYEAAVRKEYAHVDDEAWKQGRAAVLKRFLGRQWIYHSELFRGLLEEKARANLRKSVERLGGSAP</sequence>
<dbReference type="EMBL" id="MU866465">
    <property type="protein sequence ID" value="KAK4172099.1"/>
    <property type="molecule type" value="Genomic_DNA"/>
</dbReference>
<evidence type="ECO:0008006" key="3">
    <source>
        <dbReference type="Google" id="ProtNLM"/>
    </source>
</evidence>
<protein>
    <recommendedName>
        <fullName evidence="3">HD domain-containing protein</fullName>
    </recommendedName>
</protein>
<reference evidence="1" key="1">
    <citation type="journal article" date="2023" name="Mol. Phylogenet. Evol.">
        <title>Genome-scale phylogeny and comparative genomics of the fungal order Sordariales.</title>
        <authorList>
            <person name="Hensen N."/>
            <person name="Bonometti L."/>
            <person name="Westerberg I."/>
            <person name="Brannstrom I.O."/>
            <person name="Guillou S."/>
            <person name="Cros-Aarteil S."/>
            <person name="Calhoun S."/>
            <person name="Haridas S."/>
            <person name="Kuo A."/>
            <person name="Mondo S."/>
            <person name="Pangilinan J."/>
            <person name="Riley R."/>
            <person name="LaButti K."/>
            <person name="Andreopoulos B."/>
            <person name="Lipzen A."/>
            <person name="Chen C."/>
            <person name="Yan M."/>
            <person name="Daum C."/>
            <person name="Ng V."/>
            <person name="Clum A."/>
            <person name="Steindorff A."/>
            <person name="Ohm R.A."/>
            <person name="Martin F."/>
            <person name="Silar P."/>
            <person name="Natvig D.O."/>
            <person name="Lalanne C."/>
            <person name="Gautier V."/>
            <person name="Ament-Velasquez S.L."/>
            <person name="Kruys A."/>
            <person name="Hutchinson M.I."/>
            <person name="Powell A.J."/>
            <person name="Barry K."/>
            <person name="Miller A.N."/>
            <person name="Grigoriev I.V."/>
            <person name="Debuchy R."/>
            <person name="Gladieux P."/>
            <person name="Hiltunen Thoren M."/>
            <person name="Johannesson H."/>
        </authorList>
    </citation>
    <scope>NUCLEOTIDE SEQUENCE</scope>
    <source>
        <strain evidence="1">CBS 892.96</strain>
    </source>
</reference>
<reference evidence="1" key="2">
    <citation type="submission" date="2023-05" db="EMBL/GenBank/DDBJ databases">
        <authorList>
            <consortium name="Lawrence Berkeley National Laboratory"/>
            <person name="Steindorff A."/>
            <person name="Hensen N."/>
            <person name="Bonometti L."/>
            <person name="Westerberg I."/>
            <person name="Brannstrom I.O."/>
            <person name="Guillou S."/>
            <person name="Cros-Aarteil S."/>
            <person name="Calhoun S."/>
            <person name="Haridas S."/>
            <person name="Kuo A."/>
            <person name="Mondo S."/>
            <person name="Pangilinan J."/>
            <person name="Riley R."/>
            <person name="Labutti K."/>
            <person name="Andreopoulos B."/>
            <person name="Lipzen A."/>
            <person name="Chen C."/>
            <person name="Yanf M."/>
            <person name="Daum C."/>
            <person name="Ng V."/>
            <person name="Clum A."/>
            <person name="Ohm R."/>
            <person name="Martin F."/>
            <person name="Silar P."/>
            <person name="Natvig D."/>
            <person name="Lalanne C."/>
            <person name="Gautier V."/>
            <person name="Ament-Velasquez S.L."/>
            <person name="Kruys A."/>
            <person name="Hutchinson M.I."/>
            <person name="Powell A.J."/>
            <person name="Barry K."/>
            <person name="Miller A.N."/>
            <person name="Grigoriev I.V."/>
            <person name="Debuchy R."/>
            <person name="Gladieux P."/>
            <person name="Thoren M.H."/>
            <person name="Johannesson H."/>
        </authorList>
    </citation>
    <scope>NUCLEOTIDE SEQUENCE</scope>
    <source>
        <strain evidence="1">CBS 892.96</strain>
    </source>
</reference>
<name>A0AAN6VYG2_9PEZI</name>
<dbReference type="Gene3D" id="1.10.3210.10">
    <property type="entry name" value="Hypothetical protein af1432"/>
    <property type="match status" value="1"/>
</dbReference>
<accession>A0AAN6VYG2</accession>
<gene>
    <name evidence="1" type="ORF">QBC36DRAFT_81288</name>
</gene>
<evidence type="ECO:0000313" key="2">
    <source>
        <dbReference type="Proteomes" id="UP001302321"/>
    </source>
</evidence>
<comment type="caution">
    <text evidence="1">The sequence shown here is derived from an EMBL/GenBank/DDBJ whole genome shotgun (WGS) entry which is preliminary data.</text>
</comment>
<keyword evidence="2" id="KW-1185">Reference proteome</keyword>
<organism evidence="1 2">
    <name type="scientific">Triangularia setosa</name>
    <dbReference type="NCBI Taxonomy" id="2587417"/>
    <lineage>
        <taxon>Eukaryota</taxon>
        <taxon>Fungi</taxon>
        <taxon>Dikarya</taxon>
        <taxon>Ascomycota</taxon>
        <taxon>Pezizomycotina</taxon>
        <taxon>Sordariomycetes</taxon>
        <taxon>Sordariomycetidae</taxon>
        <taxon>Sordariales</taxon>
        <taxon>Podosporaceae</taxon>
        <taxon>Triangularia</taxon>
    </lineage>
</organism>
<dbReference type="AlphaFoldDB" id="A0AAN6VYG2"/>